<feature type="compositionally biased region" description="Polar residues" evidence="4">
    <location>
        <begin position="556"/>
        <end position="570"/>
    </location>
</feature>
<protein>
    <recommendedName>
        <fullName evidence="5">CCDC113/CCDC96 coiled-coil domain-containing protein</fullName>
    </recommendedName>
</protein>
<name>A0ABD2AQN7_VESMC</name>
<feature type="compositionally biased region" description="Basic and acidic residues" evidence="4">
    <location>
        <begin position="111"/>
        <end position="124"/>
    </location>
</feature>
<organism evidence="6 7">
    <name type="scientific">Vespula maculifrons</name>
    <name type="common">Eastern yellow jacket</name>
    <name type="synonym">Wasp</name>
    <dbReference type="NCBI Taxonomy" id="7453"/>
    <lineage>
        <taxon>Eukaryota</taxon>
        <taxon>Metazoa</taxon>
        <taxon>Ecdysozoa</taxon>
        <taxon>Arthropoda</taxon>
        <taxon>Hexapoda</taxon>
        <taxon>Insecta</taxon>
        <taxon>Pterygota</taxon>
        <taxon>Neoptera</taxon>
        <taxon>Endopterygota</taxon>
        <taxon>Hymenoptera</taxon>
        <taxon>Apocrita</taxon>
        <taxon>Aculeata</taxon>
        <taxon>Vespoidea</taxon>
        <taxon>Vespidae</taxon>
        <taxon>Vespinae</taxon>
        <taxon>Vespula</taxon>
    </lineage>
</organism>
<feature type="compositionally biased region" description="Acidic residues" evidence="4">
    <location>
        <begin position="125"/>
        <end position="165"/>
    </location>
</feature>
<feature type="domain" description="CCDC113/CCDC96 coiled-coil" evidence="5">
    <location>
        <begin position="378"/>
        <end position="541"/>
    </location>
</feature>
<evidence type="ECO:0000256" key="4">
    <source>
        <dbReference type="SAM" id="MobiDB-lite"/>
    </source>
</evidence>
<keyword evidence="7" id="KW-1185">Reference proteome</keyword>
<evidence type="ECO:0000256" key="1">
    <source>
        <dbReference type="ARBA" id="ARBA00004138"/>
    </source>
</evidence>
<feature type="region of interest" description="Disordered" evidence="4">
    <location>
        <begin position="547"/>
        <end position="570"/>
    </location>
</feature>
<reference evidence="6 7" key="1">
    <citation type="journal article" date="2024" name="Ann. Entomol. Soc. Am.">
        <title>Genomic analyses of the southern and eastern yellowjacket wasps (Hymenoptera: Vespidae) reveal evolutionary signatures of social life.</title>
        <authorList>
            <person name="Catto M.A."/>
            <person name="Caine P.B."/>
            <person name="Orr S.E."/>
            <person name="Hunt B.G."/>
            <person name="Goodisman M.A.D."/>
        </authorList>
    </citation>
    <scope>NUCLEOTIDE SEQUENCE [LARGE SCALE GENOMIC DNA]</scope>
    <source>
        <strain evidence="6">232</strain>
        <tissue evidence="6">Head and thorax</tissue>
    </source>
</reference>
<dbReference type="Pfam" id="PF13870">
    <property type="entry name" value="CCDC113_CCDC96_CC"/>
    <property type="match status" value="1"/>
</dbReference>
<dbReference type="AlphaFoldDB" id="A0ABD2AQN7"/>
<dbReference type="InterPro" id="IPR025254">
    <property type="entry name" value="CCDC113/CCDC96_CC"/>
</dbReference>
<keyword evidence="2" id="KW-0175">Coiled coil</keyword>
<dbReference type="GO" id="GO:0005929">
    <property type="term" value="C:cilium"/>
    <property type="evidence" value="ECO:0007669"/>
    <property type="project" value="UniProtKB-SubCell"/>
</dbReference>
<sequence length="570" mass="67501">MKSKSHGFWMLRTMVVTIVSDESPQFNRFSTEERTRSFTIFKVGYAKEEKKKSLRKIELSSRSRTSRVDRDEMTEVMTMEIEKEVGDVANLIDTKESPEVSSNAVPGLSNEEGKVYEKTVFEEKKEEEEEEEEEKKEEVEVKEEEEEDEEYGEEEDVEEEEPSSIEEEKDKKYEKRKDIDWTWDFEEEEEEEKKEESITTPIVSPPVEKFEEEVREPVEPDYVLAEIPAEVLGDREAMIDMMKGLIYEMRPIRRRNKLLELRVHQHFKKVQRKILVSEIENKSSEEVDRIYGAALRAYKLHIDDALTKETQLLVDINSYKDKVRDLKEEDTNIFKEFLARQKDISVGLVYVKTGAKISEKTMDMIANRQMIRHRGLMHYRFKNILLQHRFERINTLLKSLEVLGEGMTTMDYEALRMGNVNLIDKVDERERDLEKYWTTLEGMINISANLKEKEICIIEDIEQERKKLSKSQEETTKVRERLNYFLLLLRDLREEYTHKRLEAGMLGLQPILRDMDKSMKLRDALIIDIDKMKQKIHEYSHAAEKKKRMMLKLSPSKKQSNTDSSESFSM</sequence>
<feature type="region of interest" description="Disordered" evidence="4">
    <location>
        <begin position="88"/>
        <end position="171"/>
    </location>
</feature>
<evidence type="ECO:0000313" key="6">
    <source>
        <dbReference type="EMBL" id="KAL2722937.1"/>
    </source>
</evidence>
<comment type="subcellular location">
    <subcellularLocation>
        <location evidence="1">Cell projection</location>
        <location evidence="1">Cilium</location>
    </subcellularLocation>
</comment>
<dbReference type="InterPro" id="IPR051885">
    <property type="entry name" value="CC_CF"/>
</dbReference>
<gene>
    <name evidence="6" type="ORF">V1477_019528</name>
</gene>
<dbReference type="EMBL" id="JAYRBN010000115">
    <property type="protein sequence ID" value="KAL2722937.1"/>
    <property type="molecule type" value="Genomic_DNA"/>
</dbReference>
<accession>A0ABD2AQN7</accession>
<proteinExistence type="predicted"/>
<evidence type="ECO:0000259" key="5">
    <source>
        <dbReference type="Pfam" id="PF13870"/>
    </source>
</evidence>
<keyword evidence="3" id="KW-0966">Cell projection</keyword>
<evidence type="ECO:0000256" key="2">
    <source>
        <dbReference type="ARBA" id="ARBA00023054"/>
    </source>
</evidence>
<dbReference type="Proteomes" id="UP001607303">
    <property type="component" value="Unassembled WGS sequence"/>
</dbReference>
<evidence type="ECO:0000256" key="3">
    <source>
        <dbReference type="ARBA" id="ARBA00023273"/>
    </source>
</evidence>
<evidence type="ECO:0000313" key="7">
    <source>
        <dbReference type="Proteomes" id="UP001607303"/>
    </source>
</evidence>
<dbReference type="PANTHER" id="PTHR15654">
    <property type="entry name" value="COILED-COIL DOMAIN-CONTAINING PROTEIN 113-RELATED"/>
    <property type="match status" value="1"/>
</dbReference>
<comment type="caution">
    <text evidence="6">The sequence shown here is derived from an EMBL/GenBank/DDBJ whole genome shotgun (WGS) entry which is preliminary data.</text>
</comment>
<dbReference type="PANTHER" id="PTHR15654:SF1">
    <property type="entry name" value="COILED-COIL DOMAIN-CONTAINING PROTEIN 96"/>
    <property type="match status" value="1"/>
</dbReference>